<dbReference type="AlphaFoldDB" id="A0A437QPJ5"/>
<comment type="caution">
    <text evidence="3">The sequence shown here is derived from an EMBL/GenBank/DDBJ whole genome shotgun (WGS) entry which is preliminary data.</text>
</comment>
<evidence type="ECO:0000256" key="2">
    <source>
        <dbReference type="SAM" id="MobiDB-lite"/>
    </source>
</evidence>
<dbReference type="Pfam" id="PF07896">
    <property type="entry name" value="DUF1674"/>
    <property type="match status" value="1"/>
</dbReference>
<protein>
    <submittedName>
        <fullName evidence="3">DUF1674 domain-containing protein</fullName>
    </submittedName>
</protein>
<dbReference type="PANTHER" id="PTHR28524">
    <property type="entry name" value="SUCCINATE DEHYDROGENASE ASSEMBLY FACTOR 4, MITOCHONDRIAL"/>
    <property type="match status" value="1"/>
</dbReference>
<dbReference type="EMBL" id="SADE01000002">
    <property type="protein sequence ID" value="RVU36379.1"/>
    <property type="molecule type" value="Genomic_DNA"/>
</dbReference>
<organism evidence="3 4">
    <name type="scientific">Hwanghaeella grinnelliae</name>
    <dbReference type="NCBI Taxonomy" id="2500179"/>
    <lineage>
        <taxon>Bacteria</taxon>
        <taxon>Pseudomonadati</taxon>
        <taxon>Pseudomonadota</taxon>
        <taxon>Alphaproteobacteria</taxon>
        <taxon>Rhodospirillales</taxon>
        <taxon>Rhodospirillaceae</taxon>
        <taxon>Hwanghaeella</taxon>
    </lineage>
</organism>
<gene>
    <name evidence="3" type="ORF">EOI86_14315</name>
</gene>
<dbReference type="PANTHER" id="PTHR28524:SF3">
    <property type="entry name" value="SUCCINATE DEHYDROGENASE ASSEMBLY FACTOR 4, MITOCHONDRIAL"/>
    <property type="match status" value="1"/>
</dbReference>
<reference evidence="4" key="1">
    <citation type="submission" date="2019-01" db="EMBL/GenBank/DDBJ databases">
        <title>Gri0909 isolated from a small marine red alga.</title>
        <authorList>
            <person name="Kim J."/>
            <person name="Jeong S.E."/>
            <person name="Jeon C.O."/>
        </authorList>
    </citation>
    <scope>NUCLEOTIDE SEQUENCE [LARGE SCALE GENOMIC DNA]</scope>
    <source>
        <strain evidence="4">Gri0909</strain>
    </source>
</reference>
<dbReference type="InterPro" id="IPR012875">
    <property type="entry name" value="SDHF4"/>
</dbReference>
<feature type="region of interest" description="Disordered" evidence="2">
    <location>
        <begin position="1"/>
        <end position="26"/>
    </location>
</feature>
<feature type="region of interest" description="Disordered" evidence="2">
    <location>
        <begin position="55"/>
        <end position="74"/>
    </location>
</feature>
<dbReference type="RefSeq" id="WP_127765855.1">
    <property type="nucleotide sequence ID" value="NZ_SADE01000002.1"/>
</dbReference>
<dbReference type="Proteomes" id="UP000287447">
    <property type="component" value="Unassembled WGS sequence"/>
</dbReference>
<evidence type="ECO:0000313" key="3">
    <source>
        <dbReference type="EMBL" id="RVU36379.1"/>
    </source>
</evidence>
<comment type="similarity">
    <text evidence="1">Belongs to the SDHAF4 family.</text>
</comment>
<evidence type="ECO:0000256" key="1">
    <source>
        <dbReference type="ARBA" id="ARBA00005701"/>
    </source>
</evidence>
<sequence length="90" mass="9836">MSILKKVLGGGSDQPKRPSPVEADLDPLIDADVKGVDSRRLAELKAERAGQKWRAEAEAKGEVPKEIGGPKGLEPTRYGDWEKAGRCYDF</sequence>
<proteinExistence type="inferred from homology"/>
<accession>A0A437QPJ5</accession>
<name>A0A437QPJ5_9PROT</name>
<keyword evidence="4" id="KW-1185">Reference proteome</keyword>
<evidence type="ECO:0000313" key="4">
    <source>
        <dbReference type="Proteomes" id="UP000287447"/>
    </source>
</evidence>
<dbReference type="OrthoDB" id="8481828at2"/>
<feature type="compositionally biased region" description="Basic and acidic residues" evidence="2">
    <location>
        <begin position="55"/>
        <end position="65"/>
    </location>
</feature>